<dbReference type="GO" id="GO:0009103">
    <property type="term" value="P:lipopolysaccharide biosynthetic process"/>
    <property type="evidence" value="ECO:0007669"/>
    <property type="project" value="TreeGrafter"/>
</dbReference>
<keyword evidence="4 8" id="KW-0812">Transmembrane</keyword>
<dbReference type="PANTHER" id="PTHR22926">
    <property type="entry name" value="PHOSPHO-N-ACETYLMURAMOYL-PENTAPEPTIDE-TRANSFERASE"/>
    <property type="match status" value="1"/>
</dbReference>
<dbReference type="CDD" id="cd06853">
    <property type="entry name" value="GT_WecA_like"/>
    <property type="match status" value="1"/>
</dbReference>
<feature type="binding site" evidence="7">
    <location>
        <position position="158"/>
    </location>
    <ligand>
        <name>Mg(2+)</name>
        <dbReference type="ChEBI" id="CHEBI:18420"/>
    </ligand>
</feature>
<dbReference type="GO" id="GO:0005886">
    <property type="term" value="C:plasma membrane"/>
    <property type="evidence" value="ECO:0007669"/>
    <property type="project" value="UniProtKB-SubCell"/>
</dbReference>
<sequence>MLIFIPAFLIALFVTILATPIVSKIAVRFGAVDNPGERKVHTKIVPRLGGAAIYAGFICSLIFGIIFLKLLGRGMEPLHLLGIIIGGTLIFLVGIFDDLTGLKPITKLIWQFIAAGFVVFSGVTIGFISNPFNGMLTLGLVGIPLTLIWIVGMTNAINLIDGLDGLAAGVTAISSGTLFFVALRTHQIGAALIMLSLCGAALGFLRYNFFPAKIFLGDSGSYLLGFLLASASVIGVFKTTLVVALIIPIMILGVPIFDTMFAITRRLGEGRSPFAADKKHIHHMLLRAGFTQREAVLAIYIACFLLSIGALLMALSK</sequence>
<gene>
    <name evidence="9" type="ORF">FD145_259</name>
</gene>
<evidence type="ECO:0000313" key="10">
    <source>
        <dbReference type="Proteomes" id="UP000488506"/>
    </source>
</evidence>
<keyword evidence="7" id="KW-0479">Metal-binding</keyword>
<dbReference type="PANTHER" id="PTHR22926:SF3">
    <property type="entry name" value="UNDECAPRENYL-PHOSPHATE ALPHA-N-ACETYLGLUCOSAMINYL 1-PHOSPHATE TRANSFERASE"/>
    <property type="match status" value="1"/>
</dbReference>
<feature type="transmembrane region" description="Helical" evidence="8">
    <location>
        <begin position="242"/>
        <end position="263"/>
    </location>
</feature>
<feature type="binding site" evidence="7">
    <location>
        <position position="218"/>
    </location>
    <ligand>
        <name>Mg(2+)</name>
        <dbReference type="ChEBI" id="CHEBI:18420"/>
    </ligand>
</feature>
<feature type="transmembrane region" description="Helical" evidence="8">
    <location>
        <begin position="51"/>
        <end position="71"/>
    </location>
</feature>
<feature type="transmembrane region" description="Helical" evidence="8">
    <location>
        <begin position="135"/>
        <end position="160"/>
    </location>
</feature>
<feature type="transmembrane region" description="Helical" evidence="8">
    <location>
        <begin position="166"/>
        <end position="183"/>
    </location>
</feature>
<comment type="caution">
    <text evidence="9">The sequence shown here is derived from an EMBL/GenBank/DDBJ whole genome shotgun (WGS) entry which is preliminary data.</text>
</comment>
<evidence type="ECO:0000256" key="6">
    <source>
        <dbReference type="ARBA" id="ARBA00023136"/>
    </source>
</evidence>
<evidence type="ECO:0000256" key="8">
    <source>
        <dbReference type="SAM" id="Phobius"/>
    </source>
</evidence>
<dbReference type="GO" id="GO:0071555">
    <property type="term" value="P:cell wall organization"/>
    <property type="evidence" value="ECO:0007669"/>
    <property type="project" value="TreeGrafter"/>
</dbReference>
<dbReference type="Proteomes" id="UP000488506">
    <property type="component" value="Unassembled WGS sequence"/>
</dbReference>
<dbReference type="GO" id="GO:0044038">
    <property type="term" value="P:cell wall macromolecule biosynthetic process"/>
    <property type="evidence" value="ECO:0007669"/>
    <property type="project" value="TreeGrafter"/>
</dbReference>
<feature type="transmembrane region" description="Helical" evidence="8">
    <location>
        <begin position="190"/>
        <end position="207"/>
    </location>
</feature>
<keyword evidence="5 8" id="KW-1133">Transmembrane helix</keyword>
<evidence type="ECO:0000256" key="7">
    <source>
        <dbReference type="PIRSR" id="PIRSR600715-1"/>
    </source>
</evidence>
<keyword evidence="3 9" id="KW-0808">Transferase</keyword>
<dbReference type="GO" id="GO:0016780">
    <property type="term" value="F:phosphotransferase activity, for other substituted phosphate groups"/>
    <property type="evidence" value="ECO:0007669"/>
    <property type="project" value="InterPro"/>
</dbReference>
<evidence type="ECO:0000256" key="1">
    <source>
        <dbReference type="ARBA" id="ARBA00004651"/>
    </source>
</evidence>
<feature type="transmembrane region" description="Helical" evidence="8">
    <location>
        <begin position="108"/>
        <end position="128"/>
    </location>
</feature>
<evidence type="ECO:0000256" key="3">
    <source>
        <dbReference type="ARBA" id="ARBA00022679"/>
    </source>
</evidence>
<keyword evidence="7" id="KW-0460">Magnesium</keyword>
<evidence type="ECO:0000256" key="5">
    <source>
        <dbReference type="ARBA" id="ARBA00022989"/>
    </source>
</evidence>
<evidence type="ECO:0000313" key="9">
    <source>
        <dbReference type="EMBL" id="KAF0135121.1"/>
    </source>
</evidence>
<reference evidence="9 10" key="1">
    <citation type="submission" date="2019-12" db="EMBL/GenBank/DDBJ databases">
        <authorList>
            <person name="Wolfe R."/>
            <person name="Danczak R."/>
            <person name="Wilkins M."/>
        </authorList>
    </citation>
    <scope>NUCLEOTIDE SEQUENCE [LARGE SCALE GENOMIC DNA]</scope>
    <source>
        <strain evidence="9">X2_MaxBin.013</strain>
    </source>
</reference>
<keyword evidence="6 8" id="KW-0472">Membrane</keyword>
<dbReference type="InterPro" id="IPR000715">
    <property type="entry name" value="Glycosyl_transferase_4"/>
</dbReference>
<dbReference type="AlphaFoldDB" id="A0A833NXL6"/>
<comment type="cofactor">
    <cofactor evidence="7">
        <name>Mg(2+)</name>
        <dbReference type="ChEBI" id="CHEBI:18420"/>
    </cofactor>
</comment>
<accession>A0A833NXL6</accession>
<dbReference type="InterPro" id="IPR018480">
    <property type="entry name" value="PNAcMuramoyl-5peptid_Trfase_CS"/>
</dbReference>
<organism evidence="9 10">
    <name type="scientific">Candidatus Saganbacteria bacterium</name>
    <dbReference type="NCBI Taxonomy" id="2575572"/>
    <lineage>
        <taxon>Bacteria</taxon>
        <taxon>Bacillati</taxon>
        <taxon>Saganbacteria</taxon>
    </lineage>
</organism>
<dbReference type="EMBL" id="WPAF01000002">
    <property type="protein sequence ID" value="KAF0135121.1"/>
    <property type="molecule type" value="Genomic_DNA"/>
</dbReference>
<proteinExistence type="predicted"/>
<keyword evidence="2" id="KW-1003">Cell membrane</keyword>
<feature type="transmembrane region" description="Helical" evidence="8">
    <location>
        <begin position="295"/>
        <end position="315"/>
    </location>
</feature>
<evidence type="ECO:0000256" key="2">
    <source>
        <dbReference type="ARBA" id="ARBA00022475"/>
    </source>
</evidence>
<dbReference type="GO" id="GO:0046872">
    <property type="term" value="F:metal ion binding"/>
    <property type="evidence" value="ECO:0007669"/>
    <property type="project" value="UniProtKB-KW"/>
</dbReference>
<dbReference type="PROSITE" id="PS01348">
    <property type="entry name" value="MRAY_2"/>
    <property type="match status" value="1"/>
</dbReference>
<dbReference type="Pfam" id="PF00953">
    <property type="entry name" value="Glycos_transf_4"/>
    <property type="match status" value="1"/>
</dbReference>
<feature type="transmembrane region" description="Helical" evidence="8">
    <location>
        <begin position="78"/>
        <end position="96"/>
    </location>
</feature>
<comment type="subcellular location">
    <subcellularLocation>
        <location evidence="1">Cell membrane</location>
        <topology evidence="1">Multi-pass membrane protein</topology>
    </subcellularLocation>
</comment>
<protein>
    <submittedName>
        <fullName evidence="9">UDP-N-acetylglucosamine:undecaprenyl-P N-acetylglucosaminyl 1-P transferase</fullName>
    </submittedName>
</protein>
<name>A0A833NXL6_UNCSA</name>
<evidence type="ECO:0000256" key="4">
    <source>
        <dbReference type="ARBA" id="ARBA00022692"/>
    </source>
</evidence>
<feature type="transmembrane region" description="Helical" evidence="8">
    <location>
        <begin position="219"/>
        <end position="237"/>
    </location>
</feature>